<dbReference type="PANTHER" id="PTHR42697:SF3">
    <property type="entry name" value="ENDONUCLEASE 8 1"/>
    <property type="match status" value="1"/>
</dbReference>
<keyword evidence="7" id="KW-0378">Hydrolase</keyword>
<dbReference type="RefSeq" id="WP_171198503.1">
    <property type="nucleotide sequence ID" value="NZ_JABEND010000002.1"/>
</dbReference>
<dbReference type="GO" id="GO:0008270">
    <property type="term" value="F:zinc ion binding"/>
    <property type="evidence" value="ECO:0007669"/>
    <property type="project" value="UniProtKB-KW"/>
</dbReference>
<dbReference type="Pfam" id="PF06831">
    <property type="entry name" value="H2TH"/>
    <property type="match status" value="1"/>
</dbReference>
<keyword evidence="9" id="KW-0238">DNA-binding</keyword>
<comment type="cofactor">
    <cofactor evidence="1">
        <name>Zn(2+)</name>
        <dbReference type="ChEBI" id="CHEBI:29105"/>
    </cofactor>
</comment>
<evidence type="ECO:0000256" key="4">
    <source>
        <dbReference type="ARBA" id="ARBA00022723"/>
    </source>
</evidence>
<dbReference type="AlphaFoldDB" id="A0A849A6U2"/>
<accession>A0A849A6U2</accession>
<keyword evidence="5" id="KW-0227">DNA damage</keyword>
<dbReference type="SUPFAM" id="SSF46946">
    <property type="entry name" value="S13-like H2TH domain"/>
    <property type="match status" value="1"/>
</dbReference>
<evidence type="ECO:0000256" key="15">
    <source>
        <dbReference type="PROSITE-ProRule" id="PRU00391"/>
    </source>
</evidence>
<dbReference type="CDD" id="cd08970">
    <property type="entry name" value="AcNei1_N"/>
    <property type="match status" value="1"/>
</dbReference>
<sequence>MPEGHTLHRLAAAYREAFAGRVTHSSSPQGRFAAEAALLDGRVLLDAEAYGKHLFCRFDPRPGAAPADATAPIVHVHLGLLGKVQFERFTEQPPEPVGALRWRLLADPAESAQPGEPETLGVAADLRGPTACELVTPDQVDALLARLGPDPLRFGIDPLADPDRGWQRIRRSPTPIAALLMDQKVAPGVGNIYRAEVLYRHRLAPMTPGKLIKPAEWQAIWDDLVTLMRQGVETGRIDTVRPEHEPAAMGRAPREDRHGGEVYVYRRAGRPCLVCGTPIRLKELAGRNLFWCPKCQQVGARRKTRAT</sequence>
<evidence type="ECO:0000256" key="13">
    <source>
        <dbReference type="ARBA" id="ARBA00023295"/>
    </source>
</evidence>
<dbReference type="InterPro" id="IPR015886">
    <property type="entry name" value="H2TH_FPG"/>
</dbReference>
<evidence type="ECO:0000256" key="8">
    <source>
        <dbReference type="ARBA" id="ARBA00022833"/>
    </source>
</evidence>
<evidence type="ECO:0000256" key="5">
    <source>
        <dbReference type="ARBA" id="ARBA00022763"/>
    </source>
</evidence>
<dbReference type="SUPFAM" id="SSF57716">
    <property type="entry name" value="Glucocorticoid receptor-like (DNA-binding domain)"/>
    <property type="match status" value="1"/>
</dbReference>
<dbReference type="EMBL" id="JABEND010000002">
    <property type="protein sequence ID" value="NNG34828.1"/>
    <property type="molecule type" value="Genomic_DNA"/>
</dbReference>
<comment type="caution">
    <text evidence="17">The sequence shown here is derived from an EMBL/GenBank/DDBJ whole genome shotgun (WGS) entry which is preliminary data.</text>
</comment>
<protein>
    <recommendedName>
        <fullName evidence="3">DNA-(apurinic or apyrimidinic site) lyase</fullName>
        <ecNumber evidence="3">4.2.99.18</ecNumber>
    </recommendedName>
</protein>
<dbReference type="PROSITE" id="PS51066">
    <property type="entry name" value="ZF_FPG_2"/>
    <property type="match status" value="1"/>
</dbReference>
<dbReference type="SMART" id="SM01232">
    <property type="entry name" value="H2TH"/>
    <property type="match status" value="1"/>
</dbReference>
<gene>
    <name evidence="17" type="ORF">HKD39_03660</name>
</gene>
<keyword evidence="6 15" id="KW-0863">Zinc-finger</keyword>
<evidence type="ECO:0000256" key="14">
    <source>
        <dbReference type="ARBA" id="ARBA00044632"/>
    </source>
</evidence>
<dbReference type="Proteomes" id="UP000562984">
    <property type="component" value="Unassembled WGS sequence"/>
</dbReference>
<dbReference type="Pfam" id="PF06827">
    <property type="entry name" value="zf-FPG_IleRS"/>
    <property type="match status" value="1"/>
</dbReference>
<proteinExistence type="inferred from homology"/>
<comment type="catalytic activity">
    <reaction evidence="14">
        <text>2'-deoxyribonucleotide-(2'-deoxyribose 5'-phosphate)-2'-deoxyribonucleotide-DNA = a 3'-end 2'-deoxyribonucleotide-(2,3-dehydro-2,3-deoxyribose 5'-phosphate)-DNA + a 5'-end 5'-phospho-2'-deoxyribonucleoside-DNA + H(+)</text>
        <dbReference type="Rhea" id="RHEA:66592"/>
        <dbReference type="Rhea" id="RHEA-COMP:13180"/>
        <dbReference type="Rhea" id="RHEA-COMP:16897"/>
        <dbReference type="Rhea" id="RHEA-COMP:17067"/>
        <dbReference type="ChEBI" id="CHEBI:15378"/>
        <dbReference type="ChEBI" id="CHEBI:136412"/>
        <dbReference type="ChEBI" id="CHEBI:157695"/>
        <dbReference type="ChEBI" id="CHEBI:167181"/>
        <dbReference type="EC" id="4.2.99.18"/>
    </reaction>
</comment>
<dbReference type="GO" id="GO:0008534">
    <property type="term" value="F:oxidized purine nucleobase lesion DNA N-glycosylase activity"/>
    <property type="evidence" value="ECO:0007669"/>
    <property type="project" value="UniProtKB-ARBA"/>
</dbReference>
<dbReference type="InterPro" id="IPR035937">
    <property type="entry name" value="FPG_N"/>
</dbReference>
<dbReference type="FunFam" id="1.10.8.50:FF:000003">
    <property type="entry name" value="Formamidopyrimidine-DNA glycosylase"/>
    <property type="match status" value="1"/>
</dbReference>
<dbReference type="InterPro" id="IPR010979">
    <property type="entry name" value="Ribosomal_uS13-like_H2TH"/>
</dbReference>
<dbReference type="GO" id="GO:0000703">
    <property type="term" value="F:oxidized pyrimidine nucleobase lesion DNA N-glycosylase activity"/>
    <property type="evidence" value="ECO:0007669"/>
    <property type="project" value="TreeGrafter"/>
</dbReference>
<evidence type="ECO:0000256" key="9">
    <source>
        <dbReference type="ARBA" id="ARBA00023125"/>
    </source>
</evidence>
<dbReference type="Gene3D" id="3.20.190.10">
    <property type="entry name" value="MutM-like, N-terminal"/>
    <property type="match status" value="1"/>
</dbReference>
<dbReference type="SMART" id="SM00898">
    <property type="entry name" value="Fapy_DNA_glyco"/>
    <property type="match status" value="1"/>
</dbReference>
<keyword evidence="12" id="KW-0511">Multifunctional enzyme</keyword>
<dbReference type="InterPro" id="IPR010663">
    <property type="entry name" value="Znf_FPG/IleRS"/>
</dbReference>
<comment type="similarity">
    <text evidence="2">Belongs to the FPG family.</text>
</comment>
<evidence type="ECO:0000256" key="7">
    <source>
        <dbReference type="ARBA" id="ARBA00022801"/>
    </source>
</evidence>
<reference evidence="17 18" key="1">
    <citation type="submission" date="2020-05" db="EMBL/GenBank/DDBJ databases">
        <title>Nakamurella sp. DB0629 isolated from air conditioner.</title>
        <authorList>
            <person name="Kim D.H."/>
            <person name="Kim D.-U."/>
        </authorList>
    </citation>
    <scope>NUCLEOTIDE SEQUENCE [LARGE SCALE GENOMIC DNA]</scope>
    <source>
        <strain evidence="17 18">DB0629</strain>
    </source>
</reference>
<keyword evidence="11" id="KW-0456">Lyase</keyword>
<evidence type="ECO:0000256" key="3">
    <source>
        <dbReference type="ARBA" id="ARBA00012720"/>
    </source>
</evidence>
<evidence type="ECO:0000256" key="10">
    <source>
        <dbReference type="ARBA" id="ARBA00023204"/>
    </source>
</evidence>
<dbReference type="Pfam" id="PF01149">
    <property type="entry name" value="Fapy_DNA_glyco"/>
    <property type="match status" value="1"/>
</dbReference>
<dbReference type="GO" id="GO:0140078">
    <property type="term" value="F:class I DNA-(apurinic or apyrimidinic site) endonuclease activity"/>
    <property type="evidence" value="ECO:0007669"/>
    <property type="project" value="UniProtKB-EC"/>
</dbReference>
<keyword evidence="8" id="KW-0862">Zinc</keyword>
<dbReference type="Gene3D" id="1.10.8.50">
    <property type="match status" value="1"/>
</dbReference>
<dbReference type="GO" id="GO:0006979">
    <property type="term" value="P:response to oxidative stress"/>
    <property type="evidence" value="ECO:0007669"/>
    <property type="project" value="UniProtKB-ARBA"/>
</dbReference>
<keyword evidence="4" id="KW-0479">Metal-binding</keyword>
<dbReference type="InterPro" id="IPR015887">
    <property type="entry name" value="DNA_glyclase_Znf_dom_DNA_BS"/>
</dbReference>
<evidence type="ECO:0000256" key="12">
    <source>
        <dbReference type="ARBA" id="ARBA00023268"/>
    </source>
</evidence>
<keyword evidence="13" id="KW-0326">Glycosidase</keyword>
<dbReference type="GO" id="GO:0003684">
    <property type="term" value="F:damaged DNA binding"/>
    <property type="evidence" value="ECO:0007669"/>
    <property type="project" value="InterPro"/>
</dbReference>
<dbReference type="InterPro" id="IPR012319">
    <property type="entry name" value="FPG_cat"/>
</dbReference>
<dbReference type="EC" id="4.2.99.18" evidence="3"/>
<keyword evidence="10" id="KW-0234">DNA repair</keyword>
<dbReference type="PROSITE" id="PS01242">
    <property type="entry name" value="ZF_FPG_1"/>
    <property type="match status" value="1"/>
</dbReference>
<evidence type="ECO:0000313" key="17">
    <source>
        <dbReference type="EMBL" id="NNG34828.1"/>
    </source>
</evidence>
<keyword evidence="18" id="KW-1185">Reference proteome</keyword>
<evidence type="ECO:0000313" key="18">
    <source>
        <dbReference type="Proteomes" id="UP000562984"/>
    </source>
</evidence>
<dbReference type="GO" id="GO:0003690">
    <property type="term" value="F:double-stranded DNA binding"/>
    <property type="evidence" value="ECO:0007669"/>
    <property type="project" value="UniProtKB-ARBA"/>
</dbReference>
<organism evidence="17 18">
    <name type="scientific">Nakamurella aerolata</name>
    <dbReference type="NCBI Taxonomy" id="1656892"/>
    <lineage>
        <taxon>Bacteria</taxon>
        <taxon>Bacillati</taxon>
        <taxon>Actinomycetota</taxon>
        <taxon>Actinomycetes</taxon>
        <taxon>Nakamurellales</taxon>
        <taxon>Nakamurellaceae</taxon>
        <taxon>Nakamurella</taxon>
    </lineage>
</organism>
<evidence type="ECO:0000256" key="6">
    <source>
        <dbReference type="ARBA" id="ARBA00022771"/>
    </source>
</evidence>
<evidence type="ECO:0000259" key="16">
    <source>
        <dbReference type="PROSITE" id="PS51066"/>
    </source>
</evidence>
<dbReference type="InterPro" id="IPR000214">
    <property type="entry name" value="Znf_DNA_glyclase/AP_lyase"/>
</dbReference>
<feature type="domain" description="FPG-type" evidence="16">
    <location>
        <begin position="263"/>
        <end position="297"/>
    </location>
</feature>
<evidence type="ECO:0000256" key="2">
    <source>
        <dbReference type="ARBA" id="ARBA00009409"/>
    </source>
</evidence>
<evidence type="ECO:0000256" key="11">
    <source>
        <dbReference type="ARBA" id="ARBA00023239"/>
    </source>
</evidence>
<dbReference type="SUPFAM" id="SSF81624">
    <property type="entry name" value="N-terminal domain of MutM-like DNA repair proteins"/>
    <property type="match status" value="1"/>
</dbReference>
<dbReference type="PANTHER" id="PTHR42697">
    <property type="entry name" value="ENDONUCLEASE 8"/>
    <property type="match status" value="1"/>
</dbReference>
<name>A0A849A6U2_9ACTN</name>
<evidence type="ECO:0000256" key="1">
    <source>
        <dbReference type="ARBA" id="ARBA00001947"/>
    </source>
</evidence>
<dbReference type="GO" id="GO:0006284">
    <property type="term" value="P:base-excision repair"/>
    <property type="evidence" value="ECO:0007669"/>
    <property type="project" value="InterPro"/>
</dbReference>